<dbReference type="Proteomes" id="UP000234239">
    <property type="component" value="Unassembled WGS sequence"/>
</dbReference>
<name>A0A2I1MN51_9LACT</name>
<accession>A0A2I1MN51</accession>
<proteinExistence type="predicted"/>
<feature type="signal peptide" evidence="2">
    <location>
        <begin position="1"/>
        <end position="29"/>
    </location>
</feature>
<organism evidence="3 4">
    <name type="scientific">Aerococcus sanguinicola</name>
    <dbReference type="NCBI Taxonomy" id="119206"/>
    <lineage>
        <taxon>Bacteria</taxon>
        <taxon>Bacillati</taxon>
        <taxon>Bacillota</taxon>
        <taxon>Bacilli</taxon>
        <taxon>Lactobacillales</taxon>
        <taxon>Aerococcaceae</taxon>
        <taxon>Aerococcus</taxon>
    </lineage>
</organism>
<evidence type="ECO:0000313" key="3">
    <source>
        <dbReference type="EMBL" id="PKZ21512.1"/>
    </source>
</evidence>
<reference evidence="3 4" key="1">
    <citation type="submission" date="2017-12" db="EMBL/GenBank/DDBJ databases">
        <title>Phylogenetic diversity of female urinary microbiome.</title>
        <authorList>
            <person name="Thomas-White K."/>
            <person name="Wolfe A.J."/>
        </authorList>
    </citation>
    <scope>NUCLEOTIDE SEQUENCE [LARGE SCALE GENOMIC DNA]</scope>
    <source>
        <strain evidence="3 4">UMB0139</strain>
    </source>
</reference>
<dbReference type="Pfam" id="PF10368">
    <property type="entry name" value="YkyA"/>
    <property type="match status" value="1"/>
</dbReference>
<dbReference type="EMBL" id="PKGY01000003">
    <property type="protein sequence ID" value="PKZ21512.1"/>
    <property type="molecule type" value="Genomic_DNA"/>
</dbReference>
<evidence type="ECO:0000256" key="1">
    <source>
        <dbReference type="SAM" id="Coils"/>
    </source>
</evidence>
<feature type="coiled-coil region" evidence="1">
    <location>
        <begin position="177"/>
        <end position="207"/>
    </location>
</feature>
<evidence type="ECO:0008006" key="5">
    <source>
        <dbReference type="Google" id="ProtNLM"/>
    </source>
</evidence>
<keyword evidence="1" id="KW-0175">Coiled coil</keyword>
<dbReference type="SUPFAM" id="SSF140423">
    <property type="entry name" value="MW0975(SA0943)-like"/>
    <property type="match status" value="1"/>
</dbReference>
<dbReference type="AlphaFoldDB" id="A0A2I1MN51"/>
<dbReference type="Gene3D" id="1.20.120.570">
    <property type="entry name" value="YkyA-like"/>
    <property type="match status" value="1"/>
</dbReference>
<keyword evidence="2" id="KW-0732">Signal</keyword>
<protein>
    <recommendedName>
        <fullName evidence="5">Cell-wall binding lipoprotein</fullName>
    </recommendedName>
</protein>
<evidence type="ECO:0000313" key="4">
    <source>
        <dbReference type="Proteomes" id="UP000234239"/>
    </source>
</evidence>
<comment type="caution">
    <text evidence="3">The sequence shown here is derived from an EMBL/GenBank/DDBJ whole genome shotgun (WGS) entry which is preliminary data.</text>
</comment>
<dbReference type="InterPro" id="IPR019454">
    <property type="entry name" value="Lipoprot_YkyA-like"/>
</dbReference>
<sequence length="208" mass="23388">MKILKKRLKWVLAASSLFFLGACSNSPEASVEKLYDSAGEMTSSLNHLQVGEDKLQEAFDHDIAADESLKTLSQRGSETQQNLAYREKNYEQLKAAFDDFSQSMQALEEGKNSSDEAAYAHTDVAEPAQTVIDNLSAYLDSYRQMLDKETDYYQSLKSEDANFETFQGGMKEINQFHSQAQDKLRASEDALEALNQLSEQRKEADNGK</sequence>
<dbReference type="PROSITE" id="PS51257">
    <property type="entry name" value="PROKAR_LIPOPROTEIN"/>
    <property type="match status" value="1"/>
</dbReference>
<dbReference type="OrthoDB" id="2135967at2"/>
<feature type="chain" id="PRO_5014118350" description="Cell-wall binding lipoprotein" evidence="2">
    <location>
        <begin position="30"/>
        <end position="208"/>
    </location>
</feature>
<evidence type="ECO:0000256" key="2">
    <source>
        <dbReference type="SAM" id="SignalP"/>
    </source>
</evidence>
<gene>
    <name evidence="3" type="ORF">CYJ28_06275</name>
</gene>
<dbReference type="InterPro" id="IPR036785">
    <property type="entry name" value="YkyA-like_sf"/>
</dbReference>